<dbReference type="Proteomes" id="UP001056937">
    <property type="component" value="Chromosome 1"/>
</dbReference>
<dbReference type="SUPFAM" id="SSF53822">
    <property type="entry name" value="Periplasmic binding protein-like I"/>
    <property type="match status" value="1"/>
</dbReference>
<evidence type="ECO:0000256" key="3">
    <source>
        <dbReference type="ARBA" id="ARBA00023163"/>
    </source>
</evidence>
<organism evidence="5 6">
    <name type="scientific">Sphingomonas morindae</name>
    <dbReference type="NCBI Taxonomy" id="1541170"/>
    <lineage>
        <taxon>Bacteria</taxon>
        <taxon>Pseudomonadati</taxon>
        <taxon>Pseudomonadota</taxon>
        <taxon>Alphaproteobacteria</taxon>
        <taxon>Sphingomonadales</taxon>
        <taxon>Sphingomonadaceae</taxon>
        <taxon>Sphingomonas</taxon>
    </lineage>
</organism>
<dbReference type="SMART" id="SM00354">
    <property type="entry name" value="HTH_LACI"/>
    <property type="match status" value="1"/>
</dbReference>
<sequence>MARARAQRNATITDVAREAQVSIKTVSRVFNDEPNVRPATRDKVRAVAKDLDYHPNAAARSLAGRRTHLLGLAYGSVSPNYVYDIQKGAAARLEADRYRLVVMPFVEGEEAPARMRALARTSAVDGLVLVPPLGDDAATLAAIEQSGLPYVRIAPTRGESRAPDVSMDDRAAVDDVVAHLAALGHRRIAIVRGRPNHSSTAIRFAAFKESLERRNLAYRAELSVEGDYTFASGLEAGRQLLALAEPPSAIFASNDDMAAGVLSAAHEAGVAVPRRLSIVGFDDSTIAQVVWPRLTTIHQPTCDMAHAAVDALLALIQGRPSPAHIVLPHRLIDRGSTAAAADAAAEPAL</sequence>
<dbReference type="Pfam" id="PF13377">
    <property type="entry name" value="Peripla_BP_3"/>
    <property type="match status" value="1"/>
</dbReference>
<proteinExistence type="predicted"/>
<dbReference type="Gene3D" id="1.10.260.40">
    <property type="entry name" value="lambda repressor-like DNA-binding domains"/>
    <property type="match status" value="1"/>
</dbReference>
<accession>A0ABY4X3N9</accession>
<keyword evidence="2 5" id="KW-0238">DNA-binding</keyword>
<dbReference type="RefSeq" id="WP_252165299.1">
    <property type="nucleotide sequence ID" value="NZ_CP084930.1"/>
</dbReference>
<dbReference type="Pfam" id="PF00356">
    <property type="entry name" value="LacI"/>
    <property type="match status" value="1"/>
</dbReference>
<gene>
    <name evidence="5" type="ORF">LHA26_09040</name>
</gene>
<dbReference type="SUPFAM" id="SSF47413">
    <property type="entry name" value="lambda repressor-like DNA-binding domains"/>
    <property type="match status" value="1"/>
</dbReference>
<feature type="domain" description="HTH lacI-type" evidence="4">
    <location>
        <begin position="10"/>
        <end position="64"/>
    </location>
</feature>
<keyword evidence="1" id="KW-0805">Transcription regulation</keyword>
<reference evidence="5" key="1">
    <citation type="journal article" date="2022" name="Toxins">
        <title>Genomic Analysis of Sphingopyxis sp. USTB-05 for Biodegrading Cyanobacterial Hepatotoxins.</title>
        <authorList>
            <person name="Liu C."/>
            <person name="Xu Q."/>
            <person name="Zhao Z."/>
            <person name="Zhang H."/>
            <person name="Liu X."/>
            <person name="Yin C."/>
            <person name="Liu Y."/>
            <person name="Yan H."/>
        </authorList>
    </citation>
    <scope>NUCLEOTIDE SEQUENCE</scope>
    <source>
        <strain evidence="5">NBD5</strain>
    </source>
</reference>
<dbReference type="InterPro" id="IPR046335">
    <property type="entry name" value="LacI/GalR-like_sensor"/>
</dbReference>
<dbReference type="PANTHER" id="PTHR30146">
    <property type="entry name" value="LACI-RELATED TRANSCRIPTIONAL REPRESSOR"/>
    <property type="match status" value="1"/>
</dbReference>
<evidence type="ECO:0000259" key="4">
    <source>
        <dbReference type="PROSITE" id="PS50932"/>
    </source>
</evidence>
<dbReference type="InterPro" id="IPR000843">
    <property type="entry name" value="HTH_LacI"/>
</dbReference>
<protein>
    <submittedName>
        <fullName evidence="5">LacI family DNA-binding transcriptional regulator</fullName>
    </submittedName>
</protein>
<evidence type="ECO:0000313" key="5">
    <source>
        <dbReference type="EMBL" id="USI71486.1"/>
    </source>
</evidence>
<evidence type="ECO:0000256" key="1">
    <source>
        <dbReference type="ARBA" id="ARBA00023015"/>
    </source>
</evidence>
<keyword evidence="3" id="KW-0804">Transcription</keyword>
<dbReference type="GO" id="GO:0003677">
    <property type="term" value="F:DNA binding"/>
    <property type="evidence" value="ECO:0007669"/>
    <property type="project" value="UniProtKB-KW"/>
</dbReference>
<dbReference type="PROSITE" id="PS50932">
    <property type="entry name" value="HTH_LACI_2"/>
    <property type="match status" value="1"/>
</dbReference>
<dbReference type="InterPro" id="IPR028082">
    <property type="entry name" value="Peripla_BP_I"/>
</dbReference>
<dbReference type="CDD" id="cd01545">
    <property type="entry name" value="PBP1_SalR"/>
    <property type="match status" value="1"/>
</dbReference>
<name>A0ABY4X3N9_9SPHN</name>
<dbReference type="EMBL" id="CP084930">
    <property type="protein sequence ID" value="USI71486.1"/>
    <property type="molecule type" value="Genomic_DNA"/>
</dbReference>
<dbReference type="Gene3D" id="3.40.50.2300">
    <property type="match status" value="2"/>
</dbReference>
<evidence type="ECO:0000256" key="2">
    <source>
        <dbReference type="ARBA" id="ARBA00023125"/>
    </source>
</evidence>
<evidence type="ECO:0000313" key="6">
    <source>
        <dbReference type="Proteomes" id="UP001056937"/>
    </source>
</evidence>
<keyword evidence="6" id="KW-1185">Reference proteome</keyword>
<dbReference type="CDD" id="cd01392">
    <property type="entry name" value="HTH_LacI"/>
    <property type="match status" value="1"/>
</dbReference>
<dbReference type="PANTHER" id="PTHR30146:SF153">
    <property type="entry name" value="LACTOSE OPERON REPRESSOR"/>
    <property type="match status" value="1"/>
</dbReference>
<dbReference type="InterPro" id="IPR010982">
    <property type="entry name" value="Lambda_DNA-bd_dom_sf"/>
</dbReference>